<accession>A0A7M2XIA2</accession>
<dbReference type="Proteomes" id="UP000593818">
    <property type="component" value="Chromosome"/>
</dbReference>
<gene>
    <name evidence="1" type="ORF">INP59_14265</name>
</gene>
<reference evidence="1 2" key="1">
    <citation type="submission" date="2020-10" db="EMBL/GenBank/DDBJ databases">
        <title>Whole genome sequence of oil-degrading bacteria Rhodococcus pyridinivorans strain 5Ap.</title>
        <authorList>
            <person name="Akhremchuk A.E."/>
            <person name="Valentovich L.N."/>
            <person name="Charniauskaya M.I."/>
            <person name="Bukliarevich H.A."/>
            <person name="Titok M.A."/>
        </authorList>
    </citation>
    <scope>NUCLEOTIDE SEQUENCE [LARGE SCALE GENOMIC DNA]</scope>
    <source>
        <strain evidence="1 2">5Ap</strain>
    </source>
</reference>
<organism evidence="1 2">
    <name type="scientific">Rhodococcus pyridinivorans</name>
    <dbReference type="NCBI Taxonomy" id="103816"/>
    <lineage>
        <taxon>Bacteria</taxon>
        <taxon>Bacillati</taxon>
        <taxon>Actinomycetota</taxon>
        <taxon>Actinomycetes</taxon>
        <taxon>Mycobacteriales</taxon>
        <taxon>Nocardiaceae</taxon>
        <taxon>Rhodococcus</taxon>
    </lineage>
</organism>
<sequence length="66" mass="7393">MRELPDLHALLDVVEASATESMSVEDRDKFNFQMYRPDPSEKPVGFDEDEQLDAFAAFESVAGGLK</sequence>
<evidence type="ECO:0000313" key="1">
    <source>
        <dbReference type="EMBL" id="QOV97143.1"/>
    </source>
</evidence>
<keyword evidence="2" id="KW-1185">Reference proteome</keyword>
<dbReference type="RefSeq" id="WP_193902194.1">
    <property type="nucleotide sequence ID" value="NZ_CP063450.1"/>
</dbReference>
<dbReference type="Pfam" id="PF23888">
    <property type="entry name" value="DUF7240"/>
    <property type="match status" value="1"/>
</dbReference>
<name>A0A7M2XIA2_9NOCA</name>
<evidence type="ECO:0000313" key="2">
    <source>
        <dbReference type="Proteomes" id="UP000593818"/>
    </source>
</evidence>
<proteinExistence type="predicted"/>
<dbReference type="EMBL" id="CP063450">
    <property type="protein sequence ID" value="QOV97143.1"/>
    <property type="molecule type" value="Genomic_DNA"/>
</dbReference>
<dbReference type="InterPro" id="IPR055664">
    <property type="entry name" value="DUF7240"/>
</dbReference>
<protein>
    <submittedName>
        <fullName evidence="1">Uncharacterized protein</fullName>
    </submittedName>
</protein>
<dbReference type="AlphaFoldDB" id="A0A7M2XIA2"/>